<accession>A0A392S838</accession>
<feature type="compositionally biased region" description="Polar residues" evidence="1">
    <location>
        <begin position="1"/>
        <end position="11"/>
    </location>
</feature>
<dbReference type="AlphaFoldDB" id="A0A392S838"/>
<keyword evidence="3" id="KW-1185">Reference proteome</keyword>
<dbReference type="EMBL" id="LXQA010332476">
    <property type="protein sequence ID" value="MCI44567.1"/>
    <property type="molecule type" value="Genomic_DNA"/>
</dbReference>
<feature type="non-terminal residue" evidence="2">
    <location>
        <position position="32"/>
    </location>
</feature>
<feature type="region of interest" description="Disordered" evidence="1">
    <location>
        <begin position="1"/>
        <end position="32"/>
    </location>
</feature>
<evidence type="ECO:0000313" key="2">
    <source>
        <dbReference type="EMBL" id="MCI44567.1"/>
    </source>
</evidence>
<protein>
    <submittedName>
        <fullName evidence="2">Uncharacterized protein</fullName>
    </submittedName>
</protein>
<name>A0A392S838_9FABA</name>
<evidence type="ECO:0000256" key="1">
    <source>
        <dbReference type="SAM" id="MobiDB-lite"/>
    </source>
</evidence>
<proteinExistence type="predicted"/>
<reference evidence="2 3" key="1">
    <citation type="journal article" date="2018" name="Front. Plant Sci.">
        <title>Red Clover (Trifolium pratense) and Zigzag Clover (T. medium) - A Picture of Genomic Similarities and Differences.</title>
        <authorList>
            <person name="Dluhosova J."/>
            <person name="Istvanek J."/>
            <person name="Nedelnik J."/>
            <person name="Repkova J."/>
        </authorList>
    </citation>
    <scope>NUCLEOTIDE SEQUENCE [LARGE SCALE GENOMIC DNA]</scope>
    <source>
        <strain evidence="3">cv. 10/8</strain>
        <tissue evidence="2">Leaf</tissue>
    </source>
</reference>
<sequence>MALAMSASSDCNGDEWGFEGADDRHPQGVDRH</sequence>
<evidence type="ECO:0000313" key="3">
    <source>
        <dbReference type="Proteomes" id="UP000265520"/>
    </source>
</evidence>
<feature type="compositionally biased region" description="Basic and acidic residues" evidence="1">
    <location>
        <begin position="21"/>
        <end position="32"/>
    </location>
</feature>
<comment type="caution">
    <text evidence="2">The sequence shown here is derived from an EMBL/GenBank/DDBJ whole genome shotgun (WGS) entry which is preliminary data.</text>
</comment>
<organism evidence="2 3">
    <name type="scientific">Trifolium medium</name>
    <dbReference type="NCBI Taxonomy" id="97028"/>
    <lineage>
        <taxon>Eukaryota</taxon>
        <taxon>Viridiplantae</taxon>
        <taxon>Streptophyta</taxon>
        <taxon>Embryophyta</taxon>
        <taxon>Tracheophyta</taxon>
        <taxon>Spermatophyta</taxon>
        <taxon>Magnoliopsida</taxon>
        <taxon>eudicotyledons</taxon>
        <taxon>Gunneridae</taxon>
        <taxon>Pentapetalae</taxon>
        <taxon>rosids</taxon>
        <taxon>fabids</taxon>
        <taxon>Fabales</taxon>
        <taxon>Fabaceae</taxon>
        <taxon>Papilionoideae</taxon>
        <taxon>50 kb inversion clade</taxon>
        <taxon>NPAAA clade</taxon>
        <taxon>Hologalegina</taxon>
        <taxon>IRL clade</taxon>
        <taxon>Trifolieae</taxon>
        <taxon>Trifolium</taxon>
    </lineage>
</organism>
<dbReference type="Proteomes" id="UP000265520">
    <property type="component" value="Unassembled WGS sequence"/>
</dbReference>